<dbReference type="EMBL" id="OD565213">
    <property type="protein sequence ID" value="CAD7441123.1"/>
    <property type="molecule type" value="Genomic_DNA"/>
</dbReference>
<proteinExistence type="predicted"/>
<evidence type="ECO:0000313" key="1">
    <source>
        <dbReference type="EMBL" id="CAD7441123.1"/>
    </source>
</evidence>
<dbReference type="AlphaFoldDB" id="A0A7R9ETP0"/>
<name>A0A7R9ETP0_9NEOP</name>
<reference evidence="1" key="1">
    <citation type="submission" date="2020-11" db="EMBL/GenBank/DDBJ databases">
        <authorList>
            <person name="Tran Van P."/>
        </authorList>
    </citation>
    <scope>NUCLEOTIDE SEQUENCE</scope>
</reference>
<accession>A0A7R9ETP0</accession>
<sequence>MSSYLPLAPHYGVKPHSVLFAPFCRQTRGILLPMFFVGCMVVQWSSAQNPLDEYSAGFIPINYLRKDDPCTDPTPCDQSSKIIKFFCVWDGQGPGILFHDMCFVDEFNCHFAITARPMQRLPHKGLEAGIHWLLIVSPLCISGDGKSLRSGVPNVIRVQSVICRFFTVTSKE</sequence>
<protein>
    <submittedName>
        <fullName evidence="1">Uncharacterized protein</fullName>
    </submittedName>
</protein>
<gene>
    <name evidence="1" type="ORF">TBIB3V08_LOCUS3597</name>
</gene>
<organism evidence="1">
    <name type="scientific">Timema bartmani</name>
    <dbReference type="NCBI Taxonomy" id="61472"/>
    <lineage>
        <taxon>Eukaryota</taxon>
        <taxon>Metazoa</taxon>
        <taxon>Ecdysozoa</taxon>
        <taxon>Arthropoda</taxon>
        <taxon>Hexapoda</taxon>
        <taxon>Insecta</taxon>
        <taxon>Pterygota</taxon>
        <taxon>Neoptera</taxon>
        <taxon>Polyneoptera</taxon>
        <taxon>Phasmatodea</taxon>
        <taxon>Timematodea</taxon>
        <taxon>Timematoidea</taxon>
        <taxon>Timematidae</taxon>
        <taxon>Timema</taxon>
    </lineage>
</organism>